<dbReference type="PANTHER" id="PTHR21060">
    <property type="entry name" value="ACETATE KINASE"/>
    <property type="match status" value="1"/>
</dbReference>
<dbReference type="InterPro" id="IPR004372">
    <property type="entry name" value="Ac/propionate_kinase"/>
</dbReference>
<feature type="binding site" evidence="7">
    <location>
        <begin position="330"/>
        <end position="334"/>
    </location>
    <ligand>
        <name>ATP</name>
        <dbReference type="ChEBI" id="CHEBI:30616"/>
    </ligand>
</feature>
<keyword evidence="6 7" id="KW-0067">ATP-binding</keyword>
<feature type="binding site" evidence="7">
    <location>
        <begin position="282"/>
        <end position="284"/>
    </location>
    <ligand>
        <name>ATP</name>
        <dbReference type="ChEBI" id="CHEBI:30616"/>
    </ligand>
</feature>
<dbReference type="Pfam" id="PF00871">
    <property type="entry name" value="Acetate_kinase"/>
    <property type="match status" value="1"/>
</dbReference>
<feature type="binding site" evidence="7">
    <location>
        <position position="91"/>
    </location>
    <ligand>
        <name>substrate</name>
    </ligand>
</feature>
<dbReference type="HAMAP" id="MF_00020">
    <property type="entry name" value="Acetate_kinase"/>
    <property type="match status" value="1"/>
</dbReference>
<dbReference type="GO" id="GO:0006083">
    <property type="term" value="P:acetate metabolic process"/>
    <property type="evidence" value="ECO:0007669"/>
    <property type="project" value="TreeGrafter"/>
</dbReference>
<dbReference type="Gene3D" id="3.30.420.40">
    <property type="match status" value="2"/>
</dbReference>
<evidence type="ECO:0000313" key="9">
    <source>
        <dbReference type="EMBL" id="KYH32494.1"/>
    </source>
</evidence>
<evidence type="ECO:0000256" key="7">
    <source>
        <dbReference type="HAMAP-Rule" id="MF_00020"/>
    </source>
</evidence>
<keyword evidence="10" id="KW-1185">Reference proteome</keyword>
<dbReference type="EC" id="2.7.2.1" evidence="7"/>
<dbReference type="RefSeq" id="WP_062282549.1">
    <property type="nucleotide sequence ID" value="NZ_LTBC01000003.1"/>
</dbReference>
<accession>A0A151AXW1</accession>
<dbReference type="PIRSF" id="PIRSF000722">
    <property type="entry name" value="Acetate_prop_kin"/>
    <property type="match status" value="1"/>
</dbReference>
<proteinExistence type="inferred from homology"/>
<dbReference type="InterPro" id="IPR043129">
    <property type="entry name" value="ATPase_NBD"/>
</dbReference>
<evidence type="ECO:0000256" key="6">
    <source>
        <dbReference type="ARBA" id="ARBA00022840"/>
    </source>
</evidence>
<evidence type="ECO:0000313" key="10">
    <source>
        <dbReference type="Proteomes" id="UP000075670"/>
    </source>
</evidence>
<comment type="pathway">
    <text evidence="7">Metabolic intermediate biosynthesis; acetyl-CoA biosynthesis; acetyl-CoA from acetate: step 1/2.</text>
</comment>
<dbReference type="PROSITE" id="PS01075">
    <property type="entry name" value="ACETATE_KINASE_1"/>
    <property type="match status" value="1"/>
</dbReference>
<comment type="catalytic activity">
    <reaction evidence="7">
        <text>acetate + ATP = acetyl phosphate + ADP</text>
        <dbReference type="Rhea" id="RHEA:11352"/>
        <dbReference type="ChEBI" id="CHEBI:22191"/>
        <dbReference type="ChEBI" id="CHEBI:30089"/>
        <dbReference type="ChEBI" id="CHEBI:30616"/>
        <dbReference type="ChEBI" id="CHEBI:456216"/>
        <dbReference type="EC" id="2.7.2.1"/>
    </reaction>
</comment>
<dbReference type="PRINTS" id="PR00471">
    <property type="entry name" value="ACETATEKNASE"/>
</dbReference>
<dbReference type="CDD" id="cd24010">
    <property type="entry name" value="ASKHA_NBD_AcK_PK"/>
    <property type="match status" value="1"/>
</dbReference>
<keyword evidence="7" id="KW-0479">Metal-binding</keyword>
<keyword evidence="4 7" id="KW-0547">Nucleotide-binding</keyword>
<gene>
    <name evidence="9" type="primary">ackA_1</name>
    <name evidence="7" type="synonym">ackA</name>
    <name evidence="9" type="ORF">MOMUL_10950</name>
</gene>
<sequence>MKILVLNCGSSSVKYQLFDMAGETVLARGLVERIGISGSVLTHRPAGKDKLVREAEIPDHKVAIRLCLEALTDSHYGVIKDYNELGAVGHRIVHGGTFPHSVLVDASTKKAIGELEALAPLHNGPALRGIEACEAILPHTPQVTVFDTAFHQGMPDYAYTYSLPYELCQKYLIRRYGAHGTSHQYVALRAAALVGRPLAELKMITCHLGNGSSITAIKNAKSYDTSMGFTPLAGLTMGTRCGDIDPAIVTFLMEKEGYTPADMDRLMNRQSGVLGVSGVSSDFRDIEAAMAAGNERARLAWDIFVHTAKKYIGAYVAVLNGLDVLVFTAGLGENSPEAREAICRDMDYLGIKIDPEENRVRGQEKEITAPGARVRTFVIPTNEELMIARETMALVQAG</sequence>
<dbReference type="OrthoDB" id="9802453at2"/>
<feature type="binding site" evidence="7">
    <location>
        <position position="383"/>
    </location>
    <ligand>
        <name>Mg(2+)</name>
        <dbReference type="ChEBI" id="CHEBI:18420"/>
    </ligand>
</feature>
<comment type="subcellular location">
    <subcellularLocation>
        <location evidence="7">Cytoplasm</location>
    </subcellularLocation>
</comment>
<comment type="caution">
    <text evidence="9">The sequence shown here is derived from an EMBL/GenBank/DDBJ whole genome shotgun (WGS) entry which is preliminary data.</text>
</comment>
<dbReference type="UniPathway" id="UPA00340">
    <property type="reaction ID" value="UER00458"/>
</dbReference>
<dbReference type="NCBIfam" id="TIGR00016">
    <property type="entry name" value="ackA"/>
    <property type="match status" value="1"/>
</dbReference>
<feature type="binding site" evidence="7">
    <location>
        <begin position="207"/>
        <end position="211"/>
    </location>
    <ligand>
        <name>ATP</name>
        <dbReference type="ChEBI" id="CHEBI:30616"/>
    </ligand>
</feature>
<feature type="site" description="Transition state stabilizer" evidence="7">
    <location>
        <position position="240"/>
    </location>
</feature>
<feature type="site" description="Transition state stabilizer" evidence="7">
    <location>
        <position position="179"/>
    </location>
</feature>
<dbReference type="Proteomes" id="UP000075670">
    <property type="component" value="Unassembled WGS sequence"/>
</dbReference>
<feature type="binding site" evidence="7">
    <location>
        <position position="14"/>
    </location>
    <ligand>
        <name>ATP</name>
        <dbReference type="ChEBI" id="CHEBI:30616"/>
    </ligand>
</feature>
<name>A0A151AXW1_9FIRM</name>
<keyword evidence="3 7" id="KW-0808">Transferase</keyword>
<reference evidence="9 10" key="1">
    <citation type="submission" date="2016-02" db="EMBL/GenBank/DDBJ databases">
        <title>Genome sequence of Moorella mulderi DSM 14980.</title>
        <authorList>
            <person name="Poehlein A."/>
            <person name="Daniel R."/>
        </authorList>
    </citation>
    <scope>NUCLEOTIDE SEQUENCE [LARGE SCALE GENOMIC DNA]</scope>
    <source>
        <strain evidence="9 10">DSM 14980</strain>
    </source>
</reference>
<dbReference type="PANTHER" id="PTHR21060:SF15">
    <property type="entry name" value="ACETATE KINASE-RELATED"/>
    <property type="match status" value="1"/>
</dbReference>
<organism evidence="9 10">
    <name type="scientific">Moorella mulderi DSM 14980</name>
    <dbReference type="NCBI Taxonomy" id="1122241"/>
    <lineage>
        <taxon>Bacteria</taxon>
        <taxon>Bacillati</taxon>
        <taxon>Bacillota</taxon>
        <taxon>Clostridia</taxon>
        <taxon>Neomoorellales</taxon>
        <taxon>Neomoorellaceae</taxon>
        <taxon>Neomoorella</taxon>
    </lineage>
</organism>
<evidence type="ECO:0000256" key="5">
    <source>
        <dbReference type="ARBA" id="ARBA00022777"/>
    </source>
</evidence>
<protein>
    <recommendedName>
        <fullName evidence="7">Acetate kinase</fullName>
        <ecNumber evidence="7">2.7.2.1</ecNumber>
    </recommendedName>
    <alternativeName>
        <fullName evidence="7">Acetokinase</fullName>
    </alternativeName>
</protein>
<dbReference type="InterPro" id="IPR023865">
    <property type="entry name" value="Aliphatic_acid_kinase_CS"/>
</dbReference>
<dbReference type="GO" id="GO:0008776">
    <property type="term" value="F:acetate kinase activity"/>
    <property type="evidence" value="ECO:0007669"/>
    <property type="project" value="UniProtKB-UniRule"/>
</dbReference>
<feature type="active site" description="Proton donor/acceptor" evidence="7">
    <location>
        <position position="147"/>
    </location>
</feature>
<comment type="function">
    <text evidence="7">Catalyzes the formation of acetyl phosphate from acetate and ATP. Can also catalyze the reverse reaction.</text>
</comment>
<keyword evidence="5 7" id="KW-0418">Kinase</keyword>
<comment type="similarity">
    <text evidence="1 7 8">Belongs to the acetokinase family.</text>
</comment>
<dbReference type="SUPFAM" id="SSF53067">
    <property type="entry name" value="Actin-like ATPase domain"/>
    <property type="match status" value="2"/>
</dbReference>
<dbReference type="InterPro" id="IPR000890">
    <property type="entry name" value="Aliphatic_acid_kin_short-chain"/>
</dbReference>
<feature type="binding site" evidence="7">
    <location>
        <position position="7"/>
    </location>
    <ligand>
        <name>Mg(2+)</name>
        <dbReference type="ChEBI" id="CHEBI:18420"/>
    </ligand>
</feature>
<dbReference type="PATRIC" id="fig|1122241.3.peg.1152"/>
<dbReference type="EMBL" id="LTBC01000003">
    <property type="protein sequence ID" value="KYH32494.1"/>
    <property type="molecule type" value="Genomic_DNA"/>
</dbReference>
<evidence type="ECO:0000256" key="2">
    <source>
        <dbReference type="ARBA" id="ARBA00022490"/>
    </source>
</evidence>
<evidence type="ECO:0000256" key="4">
    <source>
        <dbReference type="ARBA" id="ARBA00022741"/>
    </source>
</evidence>
<comment type="subunit">
    <text evidence="7">Homodimer.</text>
</comment>
<dbReference type="GO" id="GO:0005524">
    <property type="term" value="F:ATP binding"/>
    <property type="evidence" value="ECO:0007669"/>
    <property type="project" value="UniProtKB-KW"/>
</dbReference>
<evidence type="ECO:0000256" key="8">
    <source>
        <dbReference type="RuleBase" id="RU003835"/>
    </source>
</evidence>
<dbReference type="GO" id="GO:0005737">
    <property type="term" value="C:cytoplasm"/>
    <property type="evidence" value="ECO:0007669"/>
    <property type="project" value="UniProtKB-SubCell"/>
</dbReference>
<evidence type="ECO:0000256" key="3">
    <source>
        <dbReference type="ARBA" id="ARBA00022679"/>
    </source>
</evidence>
<dbReference type="AlphaFoldDB" id="A0A151AXW1"/>
<comment type="cofactor">
    <cofactor evidence="7">
        <name>Mg(2+)</name>
        <dbReference type="ChEBI" id="CHEBI:18420"/>
    </cofactor>
    <cofactor evidence="7">
        <name>Mn(2+)</name>
        <dbReference type="ChEBI" id="CHEBI:29035"/>
    </cofactor>
    <text evidence="7">Mg(2+). Can also accept Mn(2+).</text>
</comment>
<dbReference type="GO" id="GO:0006085">
    <property type="term" value="P:acetyl-CoA biosynthetic process"/>
    <property type="evidence" value="ECO:0007669"/>
    <property type="project" value="UniProtKB-UniRule"/>
</dbReference>
<evidence type="ECO:0000256" key="1">
    <source>
        <dbReference type="ARBA" id="ARBA00008748"/>
    </source>
</evidence>
<keyword evidence="7" id="KW-0460">Magnesium</keyword>
<dbReference type="GO" id="GO:0000287">
    <property type="term" value="F:magnesium ion binding"/>
    <property type="evidence" value="ECO:0007669"/>
    <property type="project" value="UniProtKB-UniRule"/>
</dbReference>
<keyword evidence="2 7" id="KW-0963">Cytoplasm</keyword>